<evidence type="ECO:0000256" key="1">
    <source>
        <dbReference type="ARBA" id="ARBA00007665"/>
    </source>
</evidence>
<dbReference type="InterPro" id="IPR020569">
    <property type="entry name" value="UPF0029_Impact_CS"/>
</dbReference>
<dbReference type="PANTHER" id="PTHR16301:SF20">
    <property type="entry name" value="IMPACT FAMILY MEMBER YIGZ"/>
    <property type="match status" value="1"/>
</dbReference>
<proteinExistence type="inferred from homology"/>
<comment type="caution">
    <text evidence="3">The sequence shown here is derived from an EMBL/GenBank/DDBJ whole genome shotgun (WGS) entry which is preliminary data.</text>
</comment>
<organism evidence="3 4">
    <name type="scientific">Microbacterium resistens</name>
    <dbReference type="NCBI Taxonomy" id="156977"/>
    <lineage>
        <taxon>Bacteria</taxon>
        <taxon>Bacillati</taxon>
        <taxon>Actinomycetota</taxon>
        <taxon>Actinomycetes</taxon>
        <taxon>Micrococcales</taxon>
        <taxon>Microbacteriaceae</taxon>
        <taxon>Microbacterium</taxon>
    </lineage>
</organism>
<protein>
    <submittedName>
        <fullName evidence="3">YigZ family protein</fullName>
    </submittedName>
</protein>
<dbReference type="Gene3D" id="3.30.230.30">
    <property type="entry name" value="Impact, N-terminal domain"/>
    <property type="match status" value="1"/>
</dbReference>
<name>A0ABU1SED0_9MICO</name>
<dbReference type="Pfam" id="PF01205">
    <property type="entry name" value="Impact_N"/>
    <property type="match status" value="1"/>
</dbReference>
<dbReference type="RefSeq" id="WP_310021321.1">
    <property type="nucleotide sequence ID" value="NZ_JAVDUM010000011.1"/>
</dbReference>
<comment type="similarity">
    <text evidence="1">Belongs to the IMPACT family.</text>
</comment>
<dbReference type="Proteomes" id="UP001259347">
    <property type="component" value="Unassembled WGS sequence"/>
</dbReference>
<dbReference type="InterPro" id="IPR001498">
    <property type="entry name" value="Impact_N"/>
</dbReference>
<dbReference type="EMBL" id="JAVDUM010000011">
    <property type="protein sequence ID" value="MDR6867970.1"/>
    <property type="molecule type" value="Genomic_DNA"/>
</dbReference>
<dbReference type="SUPFAM" id="SSF54211">
    <property type="entry name" value="Ribosomal protein S5 domain 2-like"/>
    <property type="match status" value="1"/>
</dbReference>
<evidence type="ECO:0000313" key="4">
    <source>
        <dbReference type="Proteomes" id="UP001259347"/>
    </source>
</evidence>
<dbReference type="InterPro" id="IPR023582">
    <property type="entry name" value="Impact"/>
</dbReference>
<feature type="domain" description="Impact N-terminal" evidence="2">
    <location>
        <begin position="23"/>
        <end position="128"/>
    </location>
</feature>
<dbReference type="InterPro" id="IPR036956">
    <property type="entry name" value="Impact_N_sf"/>
</dbReference>
<evidence type="ECO:0000313" key="3">
    <source>
        <dbReference type="EMBL" id="MDR6867970.1"/>
    </source>
</evidence>
<gene>
    <name evidence="3" type="ORF">J2Y69_002578</name>
</gene>
<sequence length="220" mass="23229">MTAPSAGYPDTISSAVTHELVERKSRFIAHASPVSSVAAADALIASVRKAAWDASHHCTAMVLGVQGDQARSSDDGEPSGTAGVPMLEVLRRRRLTDVVLIVTRYFGGTKLGAGGLVRSYSSAASEVLDRARIVHRGLLRQVTIDIPHADAGRLDNMLRDWAHAHGATHGPTTYAASAGFELWVPPDALPRLGDDLAAFSSGTLRPVVGIDRIVDVPSAH</sequence>
<evidence type="ECO:0000259" key="2">
    <source>
        <dbReference type="Pfam" id="PF01205"/>
    </source>
</evidence>
<dbReference type="InterPro" id="IPR020568">
    <property type="entry name" value="Ribosomal_Su5_D2-typ_SF"/>
</dbReference>
<reference evidence="3 4" key="1">
    <citation type="submission" date="2023-07" db="EMBL/GenBank/DDBJ databases">
        <title>Sorghum-associated microbial communities from plants grown in Nebraska, USA.</title>
        <authorList>
            <person name="Schachtman D."/>
        </authorList>
    </citation>
    <scope>NUCLEOTIDE SEQUENCE [LARGE SCALE GENOMIC DNA]</scope>
    <source>
        <strain evidence="3 4">2980</strain>
    </source>
</reference>
<accession>A0ABU1SED0</accession>
<dbReference type="PROSITE" id="PS00910">
    <property type="entry name" value="UPF0029"/>
    <property type="match status" value="1"/>
</dbReference>
<dbReference type="PANTHER" id="PTHR16301">
    <property type="entry name" value="IMPACT-RELATED"/>
    <property type="match status" value="1"/>
</dbReference>
<keyword evidence="4" id="KW-1185">Reference proteome</keyword>